<gene>
    <name evidence="2" type="ORF">F7O84_18870</name>
</gene>
<dbReference type="AlphaFoldDB" id="A0A7V7QHS0"/>
<proteinExistence type="predicted"/>
<keyword evidence="1" id="KW-0812">Transmembrane</keyword>
<feature type="transmembrane region" description="Helical" evidence="1">
    <location>
        <begin position="62"/>
        <end position="83"/>
    </location>
</feature>
<feature type="transmembrane region" description="Helical" evidence="1">
    <location>
        <begin position="36"/>
        <end position="56"/>
    </location>
</feature>
<comment type="caution">
    <text evidence="2">The sequence shown here is derived from an EMBL/GenBank/DDBJ whole genome shotgun (WGS) entry which is preliminary data.</text>
</comment>
<name>A0A7V7QHS0_9FIRM</name>
<keyword evidence="3" id="KW-1185">Reference proteome</keyword>
<reference evidence="2 3" key="1">
    <citation type="submission" date="2019-09" db="EMBL/GenBank/DDBJ databases">
        <authorList>
            <person name="Valk L.C."/>
        </authorList>
    </citation>
    <scope>NUCLEOTIDE SEQUENCE [LARGE SCALE GENOMIC DNA]</scope>
    <source>
        <strain evidence="2">GalUA</strain>
    </source>
</reference>
<sequence>MDFIMYSLKGSLSVICEVMIYWILFNGVFMRKKKRWINVIALFIYGFSILVISYVGRAGLPSTVKLIMVVFIGAVIARILFLYRKVLLRRTLDMKRARMEAGTTSKR</sequence>
<reference evidence="2 3" key="2">
    <citation type="submission" date="2020-02" db="EMBL/GenBank/DDBJ databases">
        <title>Candidatus Galacturonibacter soehngenii shows hetero-acetogenic catabolism of galacturonic acid but lacks a canonical carbon monoxide dehydrogenase/acetyl-CoA synthase complex.</title>
        <authorList>
            <person name="Diender M."/>
            <person name="Stouten G.R."/>
            <person name="Petersen J.F."/>
            <person name="Nielsen P.H."/>
            <person name="Dueholm M.S."/>
            <person name="Pronk J.T."/>
            <person name="Van Loosdrecht M.C.M."/>
        </authorList>
    </citation>
    <scope>NUCLEOTIDE SEQUENCE [LARGE SCALE GENOMIC DNA]</scope>
    <source>
        <strain evidence="2">GalUA</strain>
    </source>
</reference>
<accession>A0A7V7QHS0</accession>
<dbReference type="EMBL" id="WAGX01000008">
    <property type="protein sequence ID" value="KAB1434548.1"/>
    <property type="molecule type" value="Genomic_DNA"/>
</dbReference>
<evidence type="ECO:0000313" key="3">
    <source>
        <dbReference type="Proteomes" id="UP000461768"/>
    </source>
</evidence>
<keyword evidence="1" id="KW-0472">Membrane</keyword>
<keyword evidence="1" id="KW-1133">Transmembrane helix</keyword>
<protein>
    <submittedName>
        <fullName evidence="2">Uncharacterized protein</fullName>
    </submittedName>
</protein>
<dbReference type="RefSeq" id="WP_151148634.1">
    <property type="nucleotide sequence ID" value="NZ_WAGX01000008.1"/>
</dbReference>
<evidence type="ECO:0000256" key="1">
    <source>
        <dbReference type="SAM" id="Phobius"/>
    </source>
</evidence>
<dbReference type="Proteomes" id="UP000461768">
    <property type="component" value="Unassembled WGS sequence"/>
</dbReference>
<feature type="transmembrane region" description="Helical" evidence="1">
    <location>
        <begin position="6"/>
        <end position="24"/>
    </location>
</feature>
<organism evidence="2 3">
    <name type="scientific">Candidatus Galacturonatibacter soehngenii</name>
    <dbReference type="NCBI Taxonomy" id="2307010"/>
    <lineage>
        <taxon>Bacteria</taxon>
        <taxon>Bacillati</taxon>
        <taxon>Bacillota</taxon>
        <taxon>Clostridia</taxon>
        <taxon>Lachnospirales</taxon>
        <taxon>Lachnospiraceae</taxon>
        <taxon>Candidatus Galacturonatibacter</taxon>
    </lineage>
</organism>
<evidence type="ECO:0000313" key="2">
    <source>
        <dbReference type="EMBL" id="KAB1434548.1"/>
    </source>
</evidence>